<sequence length="68" mass="7549">MKCPLLQRYLIQGEDAALEVFDDCLREECAWWYVSTDYAGNNTSRCAVQCMAEGLATAISAQGERGEP</sequence>
<gene>
    <name evidence="1" type="ORF">TM448A03751_0006</name>
    <name evidence="2" type="ORF">TM448B02932_0012</name>
</gene>
<reference evidence="1" key="1">
    <citation type="submission" date="2020-03" db="EMBL/GenBank/DDBJ databases">
        <title>The deep terrestrial virosphere.</title>
        <authorList>
            <person name="Holmfeldt K."/>
            <person name="Nilsson E."/>
            <person name="Simone D."/>
            <person name="Lopez-Fernandez M."/>
            <person name="Wu X."/>
            <person name="de Brujin I."/>
            <person name="Lundin D."/>
            <person name="Andersson A."/>
            <person name="Bertilsson S."/>
            <person name="Dopson M."/>
        </authorList>
    </citation>
    <scope>NUCLEOTIDE SEQUENCE</scope>
    <source>
        <strain evidence="1">TM448A03751</strain>
        <strain evidence="2">TM448B02932</strain>
    </source>
</reference>
<organism evidence="1">
    <name type="scientific">viral metagenome</name>
    <dbReference type="NCBI Taxonomy" id="1070528"/>
    <lineage>
        <taxon>unclassified sequences</taxon>
        <taxon>metagenomes</taxon>
        <taxon>organismal metagenomes</taxon>
    </lineage>
</organism>
<proteinExistence type="predicted"/>
<dbReference type="AlphaFoldDB" id="A0A6H2A1N5"/>
<protein>
    <submittedName>
        <fullName evidence="1">Uncharacterized protein</fullName>
    </submittedName>
</protein>
<name>A0A6H2A1N5_9ZZZZ</name>
<dbReference type="EMBL" id="MT144976">
    <property type="protein sequence ID" value="QJI02132.1"/>
    <property type="molecule type" value="Genomic_DNA"/>
</dbReference>
<evidence type="ECO:0000313" key="2">
    <source>
        <dbReference type="EMBL" id="QJI02132.1"/>
    </source>
</evidence>
<evidence type="ECO:0000313" key="1">
    <source>
        <dbReference type="EMBL" id="QJA53622.1"/>
    </source>
</evidence>
<dbReference type="EMBL" id="MT144436">
    <property type="protein sequence ID" value="QJA53622.1"/>
    <property type="molecule type" value="Genomic_DNA"/>
</dbReference>
<accession>A0A6H2A1N5</accession>